<dbReference type="Gene3D" id="3.30.70.970">
    <property type="entry name" value="RraB-like"/>
    <property type="match status" value="1"/>
</dbReference>
<evidence type="ECO:0000313" key="3">
    <source>
        <dbReference type="Proteomes" id="UP001595719"/>
    </source>
</evidence>
<dbReference type="EMBL" id="JBHSCO010000001">
    <property type="protein sequence ID" value="MFC4389957.1"/>
    <property type="molecule type" value="Genomic_DNA"/>
</dbReference>
<dbReference type="InterPro" id="IPR036701">
    <property type="entry name" value="RraB-like_sf"/>
</dbReference>
<gene>
    <name evidence="2" type="ORF">ACFOY0_03015</name>
</gene>
<comment type="caution">
    <text evidence="2">The sequence shown here is derived from an EMBL/GenBank/DDBJ whole genome shotgun (WGS) entry which is preliminary data.</text>
</comment>
<keyword evidence="3" id="KW-1185">Reference proteome</keyword>
<accession>A0ABV8VZL1</accession>
<reference evidence="3" key="1">
    <citation type="journal article" date="2019" name="Int. J. Syst. Evol. Microbiol.">
        <title>The Global Catalogue of Microorganisms (GCM) 10K type strain sequencing project: providing services to taxonomists for standard genome sequencing and annotation.</title>
        <authorList>
            <consortium name="The Broad Institute Genomics Platform"/>
            <consortium name="The Broad Institute Genome Sequencing Center for Infectious Disease"/>
            <person name="Wu L."/>
            <person name="Ma J."/>
        </authorList>
    </citation>
    <scope>NUCLEOTIDE SEQUENCE [LARGE SCALE GENOMIC DNA]</scope>
    <source>
        <strain evidence="3">CGMCC 1.15345</strain>
    </source>
</reference>
<feature type="domain" description="Regulator of ribonuclease activity B" evidence="1">
    <location>
        <begin position="35"/>
        <end position="126"/>
    </location>
</feature>
<dbReference type="Pfam" id="PF06877">
    <property type="entry name" value="RraB"/>
    <property type="match status" value="1"/>
</dbReference>
<organism evidence="2 3">
    <name type="scientific">Flavobacterium quisquiliarum</name>
    <dbReference type="NCBI Taxonomy" id="1834436"/>
    <lineage>
        <taxon>Bacteria</taxon>
        <taxon>Pseudomonadati</taxon>
        <taxon>Bacteroidota</taxon>
        <taxon>Flavobacteriia</taxon>
        <taxon>Flavobacteriales</taxon>
        <taxon>Flavobacteriaceae</taxon>
        <taxon>Flavobacterium</taxon>
    </lineage>
</organism>
<protein>
    <submittedName>
        <fullName evidence="2">Ribonuclease E inhibitor RraB</fullName>
    </submittedName>
</protein>
<evidence type="ECO:0000313" key="2">
    <source>
        <dbReference type="EMBL" id="MFC4389957.1"/>
    </source>
</evidence>
<proteinExistence type="predicted"/>
<dbReference type="SUPFAM" id="SSF89946">
    <property type="entry name" value="Hypothetical protein VC0424"/>
    <property type="match status" value="1"/>
</dbReference>
<name>A0ABV8VZL1_9FLAO</name>
<evidence type="ECO:0000259" key="1">
    <source>
        <dbReference type="Pfam" id="PF06877"/>
    </source>
</evidence>
<dbReference type="Proteomes" id="UP001595719">
    <property type="component" value="Unassembled WGS sequence"/>
</dbReference>
<dbReference type="RefSeq" id="WP_179003732.1">
    <property type="nucleotide sequence ID" value="NZ_JBHSCO010000001.1"/>
</dbReference>
<sequence length="132" mass="15545">MLSFLKPKKEKRLVSKNDFNANLVKHYRLATESLVSLRDAGIEEEDELRIDFFFYANTREKAKTLEMEIQEKDFTANFETALHDKNLFIISGKTGKIKMMHETLSKWVTEMSELGYEYDCIFDSWSIDSELK</sequence>
<dbReference type="InterPro" id="IPR009671">
    <property type="entry name" value="RraB_dom"/>
</dbReference>